<proteinExistence type="predicted"/>
<dbReference type="Pfam" id="PF00583">
    <property type="entry name" value="Acetyltransf_1"/>
    <property type="match status" value="1"/>
</dbReference>
<sequence length="276" mass="31308">MREFIRITDETLHWFSPLLSEDLCRRLTQQKSLYAIGAVEDRVACGILVFCIGKPAAEIRMLVVSPEYRRRGIARGMVQYLCRYAWDTTTPVVCSFSAPDQQDPVYLFFAQLEHFSVTLEDGMMCKVPLSELPRSRLAALRNNSAQIRSFFSLPTVTRRQFFVQLQRQHELLWDDFDGQDCCQPLCLCATDGTNIQAAAFVSEDGMDLDLSFVWCAAGCHRQLMALLAKMSSLLPKSGGYLRIAAVTPVSVSLVDKLLPNREILARYYQAAWDMQL</sequence>
<comment type="caution">
    <text evidence="2">The sequence shown here is derived from an EMBL/GenBank/DDBJ whole genome shotgun (WGS) entry which is preliminary data.</text>
</comment>
<dbReference type="Proteomes" id="UP000824141">
    <property type="component" value="Unassembled WGS sequence"/>
</dbReference>
<dbReference type="PROSITE" id="PS51186">
    <property type="entry name" value="GNAT"/>
    <property type="match status" value="1"/>
</dbReference>
<dbReference type="EMBL" id="DVJM01000110">
    <property type="protein sequence ID" value="HIS78830.1"/>
    <property type="molecule type" value="Genomic_DNA"/>
</dbReference>
<evidence type="ECO:0000313" key="2">
    <source>
        <dbReference type="EMBL" id="HIS78830.1"/>
    </source>
</evidence>
<dbReference type="CDD" id="cd04301">
    <property type="entry name" value="NAT_SF"/>
    <property type="match status" value="1"/>
</dbReference>
<accession>A0A9D1K1Z0</accession>
<reference evidence="2" key="2">
    <citation type="journal article" date="2021" name="PeerJ">
        <title>Extensive microbial diversity within the chicken gut microbiome revealed by metagenomics and culture.</title>
        <authorList>
            <person name="Gilroy R."/>
            <person name="Ravi A."/>
            <person name="Getino M."/>
            <person name="Pursley I."/>
            <person name="Horton D.L."/>
            <person name="Alikhan N.F."/>
            <person name="Baker D."/>
            <person name="Gharbi K."/>
            <person name="Hall N."/>
            <person name="Watson M."/>
            <person name="Adriaenssens E.M."/>
            <person name="Foster-Nyarko E."/>
            <person name="Jarju S."/>
            <person name="Secka A."/>
            <person name="Antonio M."/>
            <person name="Oren A."/>
            <person name="Chaudhuri R.R."/>
            <person name="La Ragione R."/>
            <person name="Hildebrand F."/>
            <person name="Pallen M.J."/>
        </authorList>
    </citation>
    <scope>NUCLEOTIDE SEQUENCE</scope>
    <source>
        <strain evidence="2">6086</strain>
    </source>
</reference>
<dbReference type="AlphaFoldDB" id="A0A9D1K1Z0"/>
<feature type="domain" description="N-acetyltransferase" evidence="1">
    <location>
        <begin position="1"/>
        <end position="128"/>
    </location>
</feature>
<dbReference type="SUPFAM" id="SSF55729">
    <property type="entry name" value="Acyl-CoA N-acyltransferases (Nat)"/>
    <property type="match status" value="1"/>
</dbReference>
<name>A0A9D1K1Z0_9FIRM</name>
<evidence type="ECO:0000259" key="1">
    <source>
        <dbReference type="PROSITE" id="PS51186"/>
    </source>
</evidence>
<protein>
    <submittedName>
        <fullName evidence="2">GNAT family N-acetyltransferase</fullName>
    </submittedName>
</protein>
<dbReference type="GO" id="GO:0016747">
    <property type="term" value="F:acyltransferase activity, transferring groups other than amino-acyl groups"/>
    <property type="evidence" value="ECO:0007669"/>
    <property type="project" value="InterPro"/>
</dbReference>
<reference evidence="2" key="1">
    <citation type="submission" date="2020-10" db="EMBL/GenBank/DDBJ databases">
        <authorList>
            <person name="Gilroy R."/>
        </authorList>
    </citation>
    <scope>NUCLEOTIDE SEQUENCE</scope>
    <source>
        <strain evidence="2">6086</strain>
    </source>
</reference>
<dbReference type="InterPro" id="IPR016181">
    <property type="entry name" value="Acyl_CoA_acyltransferase"/>
</dbReference>
<dbReference type="InterPro" id="IPR000182">
    <property type="entry name" value="GNAT_dom"/>
</dbReference>
<organism evidence="2 3">
    <name type="scientific">Candidatus Caccousia stercoris</name>
    <dbReference type="NCBI Taxonomy" id="2840723"/>
    <lineage>
        <taxon>Bacteria</taxon>
        <taxon>Bacillati</taxon>
        <taxon>Bacillota</taxon>
        <taxon>Clostridia</taxon>
        <taxon>Eubacteriales</taxon>
        <taxon>Oscillospiraceae</taxon>
        <taxon>Oscillospiraceae incertae sedis</taxon>
        <taxon>Candidatus Caccousia</taxon>
    </lineage>
</organism>
<gene>
    <name evidence="2" type="ORF">IAD03_05605</name>
</gene>
<dbReference type="Gene3D" id="3.40.630.30">
    <property type="match status" value="1"/>
</dbReference>
<evidence type="ECO:0000313" key="3">
    <source>
        <dbReference type="Proteomes" id="UP000824141"/>
    </source>
</evidence>